<feature type="domain" description="Phosphotyrosine protein phosphatase I" evidence="2">
    <location>
        <begin position="2"/>
        <end position="136"/>
    </location>
</feature>
<reference evidence="3 5" key="1">
    <citation type="submission" date="2018-08" db="EMBL/GenBank/DDBJ databases">
        <title>Proposal of Muricauda 72 sp.nov. and Muricauda NH166 sp.nov., isolated from seawater.</title>
        <authorList>
            <person name="Cheng H."/>
            <person name="Wu Y.-H."/>
            <person name="Guo L.-L."/>
            <person name="Xu X.-W."/>
        </authorList>
    </citation>
    <scope>NUCLEOTIDE SEQUENCE [LARGE SCALE GENOMIC DNA]</scope>
    <source>
        <strain evidence="3 5">NH166</strain>
    </source>
</reference>
<evidence type="ECO:0000313" key="6">
    <source>
        <dbReference type="Proteomes" id="UP000321528"/>
    </source>
</evidence>
<sequence length="140" mass="16153">MKNILVLCTGNSCRSQMAHGYLNHFQNKLANIYSAGIETHGLNPMAVEIMKEDNVDLSHHTSNHVDEYQGIEWDFIITVCDHAREHCPFIPSKNAIRVHQNFPDPSKVKGTDKEIVEAFRKTRDQIKEFCHDFVKEELMD</sequence>
<reference evidence="4 6" key="2">
    <citation type="submission" date="2019-07" db="EMBL/GenBank/DDBJ databases">
        <title>Draft genome of two Muricauda strains isolated from deep sea.</title>
        <authorList>
            <person name="Sun C."/>
        </authorList>
    </citation>
    <scope>NUCLEOTIDE SEQUENCE [LARGE SCALE GENOMIC DNA]</scope>
    <source>
        <strain evidence="4 6">NH166</strain>
    </source>
</reference>
<gene>
    <name evidence="3" type="ORF">D2U88_03195</name>
    <name evidence="4" type="ORF">FQ019_03165</name>
</gene>
<keyword evidence="6" id="KW-1185">Reference proteome</keyword>
<dbReference type="SMART" id="SM00226">
    <property type="entry name" value="LMWPc"/>
    <property type="match status" value="1"/>
</dbReference>
<dbReference type="Gene3D" id="3.40.50.2300">
    <property type="match status" value="1"/>
</dbReference>
<keyword evidence="1" id="KW-0059">Arsenical resistance</keyword>
<evidence type="ECO:0000313" key="4">
    <source>
        <dbReference type="EMBL" id="TXK06971.1"/>
    </source>
</evidence>
<dbReference type="Proteomes" id="UP000284189">
    <property type="component" value="Unassembled WGS sequence"/>
</dbReference>
<dbReference type="SUPFAM" id="SSF52788">
    <property type="entry name" value="Phosphotyrosine protein phosphatases I"/>
    <property type="match status" value="1"/>
</dbReference>
<evidence type="ECO:0000256" key="1">
    <source>
        <dbReference type="ARBA" id="ARBA00022849"/>
    </source>
</evidence>
<dbReference type="EMBL" id="QXFJ01000009">
    <property type="protein sequence ID" value="RIV73165.1"/>
    <property type="molecule type" value="Genomic_DNA"/>
</dbReference>
<dbReference type="OrthoDB" id="9799096at2"/>
<dbReference type="CDD" id="cd16345">
    <property type="entry name" value="LMWP_ArsC"/>
    <property type="match status" value="1"/>
</dbReference>
<accession>A0A418NAK7</accession>
<evidence type="ECO:0000259" key="2">
    <source>
        <dbReference type="SMART" id="SM00226"/>
    </source>
</evidence>
<proteinExistence type="predicted"/>
<evidence type="ECO:0000313" key="3">
    <source>
        <dbReference type="EMBL" id="RIV73165.1"/>
    </source>
</evidence>
<name>A0A418NAK7_9FLAO</name>
<organism evidence="3 5">
    <name type="scientific">Flagellimonas aequoris</name>
    <dbReference type="NCBI Taxonomy" id="2306997"/>
    <lineage>
        <taxon>Bacteria</taxon>
        <taxon>Pseudomonadati</taxon>
        <taxon>Bacteroidota</taxon>
        <taxon>Flavobacteriia</taxon>
        <taxon>Flavobacteriales</taxon>
        <taxon>Flavobacteriaceae</taxon>
        <taxon>Flagellimonas</taxon>
    </lineage>
</organism>
<dbReference type="EMBL" id="VNWL01000008">
    <property type="protein sequence ID" value="TXK06971.1"/>
    <property type="molecule type" value="Genomic_DNA"/>
</dbReference>
<dbReference type="Pfam" id="PF01451">
    <property type="entry name" value="LMWPc"/>
    <property type="match status" value="1"/>
</dbReference>
<comment type="caution">
    <text evidence="3">The sequence shown here is derived from an EMBL/GenBank/DDBJ whole genome shotgun (WGS) entry which is preliminary data.</text>
</comment>
<evidence type="ECO:0000313" key="5">
    <source>
        <dbReference type="Proteomes" id="UP000284189"/>
    </source>
</evidence>
<dbReference type="RefSeq" id="WP_119638860.1">
    <property type="nucleotide sequence ID" value="NZ_QXFJ01000009.1"/>
</dbReference>
<dbReference type="InterPro" id="IPR023485">
    <property type="entry name" value="Ptyr_pPase"/>
</dbReference>
<protein>
    <submittedName>
        <fullName evidence="3">Arsenate reductase ArsC</fullName>
    </submittedName>
</protein>
<dbReference type="GO" id="GO:0046685">
    <property type="term" value="P:response to arsenic-containing substance"/>
    <property type="evidence" value="ECO:0007669"/>
    <property type="project" value="UniProtKB-KW"/>
</dbReference>
<dbReference type="InterPro" id="IPR036196">
    <property type="entry name" value="Ptyr_pPase_sf"/>
</dbReference>
<dbReference type="PANTHER" id="PTHR43428:SF1">
    <property type="entry name" value="ARSENATE REDUCTASE"/>
    <property type="match status" value="1"/>
</dbReference>
<dbReference type="PANTHER" id="PTHR43428">
    <property type="entry name" value="ARSENATE REDUCTASE"/>
    <property type="match status" value="1"/>
</dbReference>
<dbReference type="AlphaFoldDB" id="A0A418NAK7"/>
<dbReference type="Proteomes" id="UP000321528">
    <property type="component" value="Unassembled WGS sequence"/>
</dbReference>